<dbReference type="Proteomes" id="UP000242886">
    <property type="component" value="Chromosome SDENCHOL"/>
</dbReference>
<evidence type="ECO:0000313" key="2">
    <source>
        <dbReference type="EMBL" id="SMB26057.1"/>
    </source>
</evidence>
<dbReference type="AlphaFoldDB" id="A0A7Z7HQV6"/>
<accession>A0A7Z7HQV6</accession>
<evidence type="ECO:0000256" key="1">
    <source>
        <dbReference type="SAM" id="MobiDB-lite"/>
    </source>
</evidence>
<feature type="region of interest" description="Disordered" evidence="1">
    <location>
        <begin position="127"/>
        <end position="149"/>
    </location>
</feature>
<sequence>MPAMQFQGQPAVQAGQALPRHLDDGGGRWCALFGQLGDDQGGPSGMQRRNPQGRHGENFAAGGQRPARDGGRNDLHRGDDLSLAYLGPGRQRADGNGFGQEIGTDHAFAVDDQNAGLRGMQIAAPTDGRARRAMRPGEKRCHAGGGRIFGNDFRAEPRAADGGDAGGLQHRHIAGREQMSLAQTQRWCAVVRRPQIQTVGEQDADRFCNGKFTEEKRVWLGGGGRHAGVLLRQNLGQGTYLTVFARGGKFSVGRIGKG</sequence>
<evidence type="ECO:0000313" key="3">
    <source>
        <dbReference type="Proteomes" id="UP000242886"/>
    </source>
</evidence>
<dbReference type="EMBL" id="LT837803">
    <property type="protein sequence ID" value="SMB26057.1"/>
    <property type="molecule type" value="Genomic_DNA"/>
</dbReference>
<gene>
    <name evidence="2" type="ORF">SDENCHOL_20045</name>
</gene>
<organism evidence="2 3">
    <name type="scientific">Sterolibacterium denitrificans</name>
    <dbReference type="NCBI Taxonomy" id="157592"/>
    <lineage>
        <taxon>Bacteria</taxon>
        <taxon>Pseudomonadati</taxon>
        <taxon>Pseudomonadota</taxon>
        <taxon>Betaproteobacteria</taxon>
        <taxon>Nitrosomonadales</taxon>
        <taxon>Sterolibacteriaceae</taxon>
        <taxon>Sterolibacterium</taxon>
    </lineage>
</organism>
<proteinExistence type="predicted"/>
<protein>
    <submittedName>
        <fullName evidence="2">Uncharacterized protein</fullName>
    </submittedName>
</protein>
<feature type="compositionally biased region" description="Basic and acidic residues" evidence="1">
    <location>
        <begin position="66"/>
        <end position="80"/>
    </location>
</feature>
<keyword evidence="3" id="KW-1185">Reference proteome</keyword>
<feature type="region of interest" description="Disordered" evidence="1">
    <location>
        <begin position="34"/>
        <end position="100"/>
    </location>
</feature>
<name>A0A7Z7HQV6_9PROT</name>
<reference evidence="2" key="1">
    <citation type="submission" date="2017-03" db="EMBL/GenBank/DDBJ databases">
        <authorList>
            <consortium name="AG Boll"/>
        </authorList>
    </citation>
    <scope>NUCLEOTIDE SEQUENCE [LARGE SCALE GENOMIC DNA]</scope>
    <source>
        <strain evidence="2">Chol</strain>
    </source>
</reference>